<name>A0A8S8ZUP8_SORMA</name>
<proteinExistence type="predicted"/>
<keyword evidence="2" id="KW-0472">Membrane</keyword>
<evidence type="ECO:0000256" key="2">
    <source>
        <dbReference type="SAM" id="Phobius"/>
    </source>
</evidence>
<reference evidence="3 4" key="1">
    <citation type="submission" date="2017-07" db="EMBL/GenBank/DDBJ databases">
        <title>Genome sequence of the Sordaria macrospora wild type strain R19027.</title>
        <authorList>
            <person name="Nowrousian M."/>
            <person name="Teichert I."/>
            <person name="Kueck U."/>
        </authorList>
    </citation>
    <scope>NUCLEOTIDE SEQUENCE [LARGE SCALE GENOMIC DNA]</scope>
    <source>
        <strain evidence="3 4">R19027</strain>
        <tissue evidence="3">Mycelium</tissue>
    </source>
</reference>
<evidence type="ECO:0000313" key="3">
    <source>
        <dbReference type="EMBL" id="KAA8633198.1"/>
    </source>
</evidence>
<sequence length="298" mass="31351">MASSYFYHLSPRSPKLKPKTLTTSTSTTSPPTTNSKGQTALISIPVLETSLPPEIGIYGFIIRGDASETVYKLACLEEDTQIDHTDENGKLKPVDYCSWLWGSLTVQVKAESTLSAGGGGGSYIKGMTSWMVYDNTHRHAVITKTSDGPEVVVEGVTTAKATCTISPNPHASNLQVTTCNGTISLAYGYKRVFNTASTVTDSTSTRHETLVRTMRAPDLERETELVAITVTTGWENLLPAATSTRTGTTSGASSEVMSTSSEGGGGSPMVMRARATEGAMMAVVNGVAGVVGGVAVLL</sequence>
<comment type="caution">
    <text evidence="3">The sequence shown here is derived from an EMBL/GenBank/DDBJ whole genome shotgun (WGS) entry which is preliminary data.</text>
</comment>
<feature type="transmembrane region" description="Helical" evidence="2">
    <location>
        <begin position="278"/>
        <end position="297"/>
    </location>
</feature>
<gene>
    <name evidence="3" type="ORF">SMACR_05985</name>
</gene>
<evidence type="ECO:0000256" key="1">
    <source>
        <dbReference type="SAM" id="MobiDB-lite"/>
    </source>
</evidence>
<keyword evidence="2" id="KW-0812">Transmembrane</keyword>
<dbReference type="VEuPathDB" id="FungiDB:SMAC_05985"/>
<organism evidence="3 4">
    <name type="scientific">Sordaria macrospora</name>
    <dbReference type="NCBI Taxonomy" id="5147"/>
    <lineage>
        <taxon>Eukaryota</taxon>
        <taxon>Fungi</taxon>
        <taxon>Dikarya</taxon>
        <taxon>Ascomycota</taxon>
        <taxon>Pezizomycotina</taxon>
        <taxon>Sordariomycetes</taxon>
        <taxon>Sordariomycetidae</taxon>
        <taxon>Sordariales</taxon>
        <taxon>Sordariaceae</taxon>
        <taxon>Sordaria</taxon>
    </lineage>
</organism>
<dbReference type="Proteomes" id="UP000433876">
    <property type="component" value="Unassembled WGS sequence"/>
</dbReference>
<dbReference type="AlphaFoldDB" id="A0A8S8ZUP8"/>
<evidence type="ECO:0000313" key="4">
    <source>
        <dbReference type="Proteomes" id="UP000433876"/>
    </source>
</evidence>
<feature type="region of interest" description="Disordered" evidence="1">
    <location>
        <begin position="16"/>
        <end position="37"/>
    </location>
</feature>
<feature type="compositionally biased region" description="Low complexity" evidence="1">
    <location>
        <begin position="16"/>
        <end position="33"/>
    </location>
</feature>
<protein>
    <submittedName>
        <fullName evidence="3">Uncharacterized protein</fullName>
    </submittedName>
</protein>
<dbReference type="EMBL" id="NMPR01000041">
    <property type="protein sequence ID" value="KAA8633198.1"/>
    <property type="molecule type" value="Genomic_DNA"/>
</dbReference>
<keyword evidence="2" id="KW-1133">Transmembrane helix</keyword>
<accession>A0A8S8ZUP8</accession>
<feature type="compositionally biased region" description="Low complexity" evidence="1">
    <location>
        <begin position="240"/>
        <end position="254"/>
    </location>
</feature>
<feature type="region of interest" description="Disordered" evidence="1">
    <location>
        <begin position="240"/>
        <end position="270"/>
    </location>
</feature>